<proteinExistence type="predicted"/>
<organism evidence="2">
    <name type="scientific">Haptolina ericina</name>
    <dbReference type="NCBI Taxonomy" id="156174"/>
    <lineage>
        <taxon>Eukaryota</taxon>
        <taxon>Haptista</taxon>
        <taxon>Haptophyta</taxon>
        <taxon>Prymnesiophyceae</taxon>
        <taxon>Prymnesiales</taxon>
        <taxon>Prymnesiaceae</taxon>
        <taxon>Haptolina</taxon>
    </lineage>
</organism>
<name>A0A7S3C536_9EUKA</name>
<protein>
    <submittedName>
        <fullName evidence="2">Uncharacterized protein</fullName>
    </submittedName>
</protein>
<evidence type="ECO:0000256" key="1">
    <source>
        <dbReference type="SAM" id="MobiDB-lite"/>
    </source>
</evidence>
<dbReference type="EMBL" id="HBHX01071066">
    <property type="protein sequence ID" value="CAE0152091.1"/>
    <property type="molecule type" value="Transcribed_RNA"/>
</dbReference>
<sequence length="162" mass="17603">MDTRGGTAMYGSDKRAMPAITAVPLAAQPDLVAISEFTLRIDADTWAAAGERGALVLHVLQAVDVVLATQDEALAALDTAINTTERYHEDAGTDPYQPSFQARPLSGGRGDEEEQTDMERPSCWVFLRSRESPVPLFTHLPPEKLGLAALRRTEVVLELDSL</sequence>
<evidence type="ECO:0000313" key="2">
    <source>
        <dbReference type="EMBL" id="CAE0152091.1"/>
    </source>
</evidence>
<gene>
    <name evidence="2" type="ORF">HERI1096_LOCUS39291</name>
</gene>
<dbReference type="AlphaFoldDB" id="A0A7S3C536"/>
<reference evidence="2" key="1">
    <citation type="submission" date="2021-01" db="EMBL/GenBank/DDBJ databases">
        <authorList>
            <person name="Corre E."/>
            <person name="Pelletier E."/>
            <person name="Niang G."/>
            <person name="Scheremetjew M."/>
            <person name="Finn R."/>
            <person name="Kale V."/>
            <person name="Holt S."/>
            <person name="Cochrane G."/>
            <person name="Meng A."/>
            <person name="Brown T."/>
            <person name="Cohen L."/>
        </authorList>
    </citation>
    <scope>NUCLEOTIDE SEQUENCE</scope>
    <source>
        <strain evidence="2">CCMP281</strain>
    </source>
</reference>
<accession>A0A7S3C536</accession>
<feature type="region of interest" description="Disordered" evidence="1">
    <location>
        <begin position="88"/>
        <end position="118"/>
    </location>
</feature>